<feature type="region of interest" description="Disordered" evidence="1">
    <location>
        <begin position="1"/>
        <end position="26"/>
    </location>
</feature>
<name>A0A384D6X0_URSMA</name>
<keyword evidence="2" id="KW-1185">Reference proteome</keyword>
<evidence type="ECO:0000256" key="1">
    <source>
        <dbReference type="SAM" id="MobiDB-lite"/>
    </source>
</evidence>
<evidence type="ECO:0000313" key="3">
    <source>
        <dbReference type="RefSeq" id="XP_008702510.1"/>
    </source>
</evidence>
<dbReference type="GeneID" id="103675257"/>
<proteinExistence type="predicted"/>
<reference evidence="3" key="1">
    <citation type="submission" date="2025-08" db="UniProtKB">
        <authorList>
            <consortium name="RefSeq"/>
        </authorList>
    </citation>
    <scope>IDENTIFICATION</scope>
    <source>
        <tissue evidence="3">Whole blood</tissue>
    </source>
</reference>
<dbReference type="AlphaFoldDB" id="A0A384D6X0"/>
<organism evidence="2 3">
    <name type="scientific">Ursus maritimus</name>
    <name type="common">Polar bear</name>
    <name type="synonym">Thalarctos maritimus</name>
    <dbReference type="NCBI Taxonomy" id="29073"/>
    <lineage>
        <taxon>Eukaryota</taxon>
        <taxon>Metazoa</taxon>
        <taxon>Chordata</taxon>
        <taxon>Craniata</taxon>
        <taxon>Vertebrata</taxon>
        <taxon>Euteleostomi</taxon>
        <taxon>Mammalia</taxon>
        <taxon>Eutheria</taxon>
        <taxon>Laurasiatheria</taxon>
        <taxon>Carnivora</taxon>
        <taxon>Caniformia</taxon>
        <taxon>Ursidae</taxon>
        <taxon>Ursus</taxon>
    </lineage>
</organism>
<protein>
    <submittedName>
        <fullName evidence="3">Uncharacterized protein LOC103675257 isoform X2</fullName>
    </submittedName>
</protein>
<sequence>MPPGVAPCPHRPQGANDDLWSQSLGEGHTRGRARAWEAKRKAQQPPRAPQSLLWAEAVRLDAPWFAWPAPVKASRDLPLGLQRAAETSWVLKIGFSWKLCGSVTRSAVPSLRREARLRSGSLPIAVAPLPPTCSPHTRVWLCRCCCWNPYPRVRDHETGAPAWLSR</sequence>
<gene>
    <name evidence="3" type="primary">LOC103675257</name>
</gene>
<dbReference type="RefSeq" id="XP_008702510.1">
    <property type="nucleotide sequence ID" value="XM_008704288.2"/>
</dbReference>
<evidence type="ECO:0000313" key="2">
    <source>
        <dbReference type="Proteomes" id="UP000261680"/>
    </source>
</evidence>
<dbReference type="Proteomes" id="UP000261680">
    <property type="component" value="Unplaced"/>
</dbReference>
<feature type="compositionally biased region" description="Pro residues" evidence="1">
    <location>
        <begin position="1"/>
        <end position="10"/>
    </location>
</feature>
<accession>A0A384D6X0</accession>